<dbReference type="RefSeq" id="WP_386059598.1">
    <property type="nucleotide sequence ID" value="NZ_JBHLTQ010000001.1"/>
</dbReference>
<name>A0ABV6Q5K6_9FLAO</name>
<feature type="domain" description="MAM" evidence="2">
    <location>
        <begin position="293"/>
        <end position="459"/>
    </location>
</feature>
<dbReference type="InterPro" id="IPR056600">
    <property type="entry name" value="GBD_T9SS_assoc"/>
</dbReference>
<protein>
    <submittedName>
        <fullName evidence="4">Fibronectin type III domain-containing protein</fullName>
    </submittedName>
</protein>
<comment type="caution">
    <text evidence="4">The sequence shown here is derived from an EMBL/GenBank/DDBJ whole genome shotgun (WGS) entry which is preliminary data.</text>
</comment>
<dbReference type="SMART" id="SM00060">
    <property type="entry name" value="FN3"/>
    <property type="match status" value="3"/>
</dbReference>
<dbReference type="InterPro" id="IPR036116">
    <property type="entry name" value="FN3_sf"/>
</dbReference>
<evidence type="ECO:0000313" key="5">
    <source>
        <dbReference type="Proteomes" id="UP001589832"/>
    </source>
</evidence>
<dbReference type="PROSITE" id="PS50060">
    <property type="entry name" value="MAM_2"/>
    <property type="match status" value="2"/>
</dbReference>
<proteinExistence type="predicted"/>
<dbReference type="InterPro" id="IPR013320">
    <property type="entry name" value="ConA-like_dom_sf"/>
</dbReference>
<dbReference type="SUPFAM" id="SSF49265">
    <property type="entry name" value="Fibronectin type III"/>
    <property type="match status" value="2"/>
</dbReference>
<dbReference type="Pfam" id="PF00041">
    <property type="entry name" value="fn3"/>
    <property type="match status" value="2"/>
</dbReference>
<keyword evidence="1" id="KW-0732">Signal</keyword>
<evidence type="ECO:0000256" key="1">
    <source>
        <dbReference type="SAM" id="SignalP"/>
    </source>
</evidence>
<dbReference type="InterPro" id="IPR000998">
    <property type="entry name" value="MAM_dom"/>
</dbReference>
<dbReference type="InterPro" id="IPR045474">
    <property type="entry name" value="GEVED"/>
</dbReference>
<dbReference type="InterPro" id="IPR013783">
    <property type="entry name" value="Ig-like_fold"/>
</dbReference>
<sequence>MKKITLFLLLLCFSFTISAQVLNQSAAWPNTNWTVTGTYNAAATAFEADPTLTANFAFDDDDAGAGSDDDIAAESPIIDLSAAFTAGETWLFVDVDYTYNDLGDVLNLEYWDADSSTWVAWQQFVASADQPLDNFCSGGRDSFTSNQLNIAGFTATQLSGFQYRIAFYDDGPGGADGYEWGFCFDAPTISSQAPPTCPDPEMLSAANFTASSGELSWIESGSATVWNIEIVIAGNAPTGTPTVTVASNPYVATGLSASTNYEFYVQSDCGGDFSNWVGPFAFATECATFTAPFTEDFENGGTIPLCWAMDGGENWLFSDTGAGNHIGNNGTITGTTASNNFFAWVDSSGNDGVTTLTSPFIDVSGLTDPALSFYELSNNEGNANSTLDVEVWDGAAWNNVGTYNTNTVGWELKIINLSGLTITGDVQVRFIFSETVTGDFYDDIAIDDVTLDEAPSCFIPSFLTASNITTTTADLAWTEGGSATQWNIEVVIAGDAPTGTPTVTGVTNPYTVTGLSPSTSYEYYVQADCGGGDLSDWAGPFAFLTECATYIAPYTEDFENGGTIPICWSMDGGEDWLFSDTGAGNHIGDNGTIIGGTASNNYFAYVDSSGNDGVSTLTSPFVDVTGLTNPALSFYELSDNEDNANSTLDVEVWDGAAWNNVGTYNTNTVGWELKIIDLSGLTITGDVQARFIFSETVTGDFYDDIAIDDVTFDEAPTCFAPTLLTATNLSLTSTEVGWTEAGTAAEWNIEYGESGFALGTGTVESGVTTNPYVINGLMPDTYYEFYVQAVCGPGDESTYSGPFEFFTGYCLSEPTSLDGNGVGNVTIGVTDFPSLGDDVTYENHTSPVVNVFQGINTNVAITFETGFTYGTNIWIDFNDDLVFDNTTELVYQGESTNANPTTLDASFIMPITAPLGQHRMRIGTADTGQATPDPCYNGSWGVTLDFTVNIQQLTCTLPEATFTTTTDCNTDQFYIDVDVTSMGDATTLEISNDLDATTVQATAVGVYQAGPFPFGNTVKVFVMNEQDNNCIISSESFTVLACPPDNDVCETATVAVVNDNGTCDLTTPGTILAATPSGVPSGSCNGNPDDDVWFEFTALSEVQIISLNNIAGGTFNIDHAVYEGACGALTEIYCSDDEASVTPQLVVGNTYYIRVFSSGSQPESSTFDLCIRAAPTNIICENAENFCSVGGALTTPNIVGIPSDGQIACLFTAPNPVWNIIQIGDPGTIEIQINQQDANGNGLDVDFVIWGPFNSVTQACTDIIFADCPTCPNNTTDPNFYPFGNIIDCSYSAASVENLTIDNAQTGEIYMLLVTNYNGNPGDITIEQTNIGGTNNGTITAEIEAELTSLEVFIDDTNDPAETDEVSVCGYPSVTIETDSPFADEFIWYRNGFVMPGETGPSITVTESDNYQVQAFDNQCGTDAFSQLVIVNLYEDPGTVAPQTYVVCDGPVADGEESFDLDQLTTDLGFGADFTVSYYTNMADANQAMNAVSTPYTSSGETLIIRVEDADAANDGYLGCRQLSEVQLVVNPNPVINQPVDFVVCDDADGNVDGQTEFNLTSIDSEVSTDPNVTITYHNSQDDADSGNGPIASPYTSGGETIYVRAVDNTTGCHSTTSFNLVVNVVPLATFDPQFDYEVCPNATVPVMIGIVPSNFTAADVTVNWFLDGTPIAGNGLVLDSVLVQGDYSAEITFNATGCVNTITTFVMELESCIIPQGISPGVSEGQNDTFDLSSYNVTRLEIFNRNGTLVYSKNNYINEWHGQTNDGEELPVGTYFYTMIYEGGAKKRSAWIYINR</sequence>
<feature type="chain" id="PRO_5045572819" evidence="1">
    <location>
        <begin position="20"/>
        <end position="1797"/>
    </location>
</feature>
<dbReference type="Gene3D" id="2.60.120.200">
    <property type="match status" value="2"/>
</dbReference>
<feature type="domain" description="Fibronectin type-III" evidence="3">
    <location>
        <begin position="720"/>
        <end position="810"/>
    </location>
</feature>
<dbReference type="Pfam" id="PF23759">
    <property type="entry name" value="GBD_T9SS_assoc"/>
    <property type="match status" value="1"/>
</dbReference>
<dbReference type="Pfam" id="PF20009">
    <property type="entry name" value="GEVED"/>
    <property type="match status" value="1"/>
</dbReference>
<dbReference type="CDD" id="cd00063">
    <property type="entry name" value="FN3"/>
    <property type="match status" value="2"/>
</dbReference>
<reference evidence="4 5" key="1">
    <citation type="submission" date="2024-09" db="EMBL/GenBank/DDBJ databases">
        <authorList>
            <person name="Sun Q."/>
            <person name="Mori K."/>
        </authorList>
    </citation>
    <scope>NUCLEOTIDE SEQUENCE [LARGE SCALE GENOMIC DNA]</scope>
    <source>
        <strain evidence="4 5">NCAIM B.02481</strain>
    </source>
</reference>
<evidence type="ECO:0000259" key="3">
    <source>
        <dbReference type="PROSITE" id="PS50853"/>
    </source>
</evidence>
<evidence type="ECO:0000313" key="4">
    <source>
        <dbReference type="EMBL" id="MFC0603565.1"/>
    </source>
</evidence>
<dbReference type="InterPro" id="IPR003961">
    <property type="entry name" value="FN3_dom"/>
</dbReference>
<dbReference type="PROSITE" id="PS50853">
    <property type="entry name" value="FN3"/>
    <property type="match status" value="2"/>
</dbReference>
<dbReference type="Proteomes" id="UP001589832">
    <property type="component" value="Unassembled WGS sequence"/>
</dbReference>
<feature type="signal peptide" evidence="1">
    <location>
        <begin position="1"/>
        <end position="19"/>
    </location>
</feature>
<feature type="domain" description="MAM" evidence="2">
    <location>
        <begin position="554"/>
        <end position="720"/>
    </location>
</feature>
<organism evidence="4 5">
    <name type="scientific">Winogradskyella pulchriflava</name>
    <dbReference type="NCBI Taxonomy" id="1110688"/>
    <lineage>
        <taxon>Bacteria</taxon>
        <taxon>Pseudomonadati</taxon>
        <taxon>Bacteroidota</taxon>
        <taxon>Flavobacteriia</taxon>
        <taxon>Flavobacteriales</taxon>
        <taxon>Flavobacteriaceae</taxon>
        <taxon>Winogradskyella</taxon>
    </lineage>
</organism>
<dbReference type="Gene3D" id="2.60.40.10">
    <property type="entry name" value="Immunoglobulins"/>
    <property type="match status" value="3"/>
</dbReference>
<feature type="domain" description="Fibronectin type-III" evidence="3">
    <location>
        <begin position="459"/>
        <end position="548"/>
    </location>
</feature>
<dbReference type="Pfam" id="PF13585">
    <property type="entry name" value="CHU_C"/>
    <property type="match status" value="1"/>
</dbReference>
<gene>
    <name evidence="4" type="ORF">ACFFGA_03300</name>
</gene>
<accession>A0ABV6Q5K6</accession>
<keyword evidence="5" id="KW-1185">Reference proteome</keyword>
<evidence type="ECO:0000259" key="2">
    <source>
        <dbReference type="PROSITE" id="PS50060"/>
    </source>
</evidence>
<dbReference type="EMBL" id="JBHLTQ010000001">
    <property type="protein sequence ID" value="MFC0603565.1"/>
    <property type="molecule type" value="Genomic_DNA"/>
</dbReference>
<dbReference type="SUPFAM" id="SSF49899">
    <property type="entry name" value="Concanavalin A-like lectins/glucanases"/>
    <property type="match status" value="2"/>
</dbReference>